<comment type="caution">
    <text evidence="1">The sequence shown here is derived from an EMBL/GenBank/DDBJ whole genome shotgun (WGS) entry which is preliminary data.</text>
</comment>
<evidence type="ECO:0000313" key="2">
    <source>
        <dbReference type="Proteomes" id="UP001274830"/>
    </source>
</evidence>
<dbReference type="EMBL" id="JAUTXT010000050">
    <property type="protein sequence ID" value="KAK3670818.1"/>
    <property type="molecule type" value="Genomic_DNA"/>
</dbReference>
<gene>
    <name evidence="1" type="ORF">LTR78_009262</name>
</gene>
<dbReference type="Proteomes" id="UP001274830">
    <property type="component" value="Unassembled WGS sequence"/>
</dbReference>
<proteinExistence type="predicted"/>
<sequence>MPSILINTLTDLYLDTSSAIVTAFLRNGGLYMIKNYLPFERFNACPMCQHVRHAVTVPRPALYPPSCRDHLANVCWLCISILHRNNFRMRGAQHLGCPARGCGQVWPEHVNVFFLAPLDRKLHRATVHPPHQVEYVPQQRVEERKTMIKLNAKVCSTCRHAFVHFRSETWYECGPCGRGHSIAELETLAAVHKRWLMARRARWVVLVGIED</sequence>
<organism evidence="1 2">
    <name type="scientific">Recurvomyces mirabilis</name>
    <dbReference type="NCBI Taxonomy" id="574656"/>
    <lineage>
        <taxon>Eukaryota</taxon>
        <taxon>Fungi</taxon>
        <taxon>Dikarya</taxon>
        <taxon>Ascomycota</taxon>
        <taxon>Pezizomycotina</taxon>
        <taxon>Dothideomycetes</taxon>
        <taxon>Dothideomycetidae</taxon>
        <taxon>Mycosphaerellales</taxon>
        <taxon>Teratosphaeriaceae</taxon>
        <taxon>Recurvomyces</taxon>
    </lineage>
</organism>
<keyword evidence="2" id="KW-1185">Reference proteome</keyword>
<accession>A0AAE0TSK4</accession>
<reference evidence="1" key="1">
    <citation type="submission" date="2023-07" db="EMBL/GenBank/DDBJ databases">
        <title>Black Yeasts Isolated from many extreme environments.</title>
        <authorList>
            <person name="Coleine C."/>
            <person name="Stajich J.E."/>
            <person name="Selbmann L."/>
        </authorList>
    </citation>
    <scope>NUCLEOTIDE SEQUENCE</scope>
    <source>
        <strain evidence="1">CCFEE 5485</strain>
    </source>
</reference>
<dbReference type="AlphaFoldDB" id="A0AAE0TSK4"/>
<name>A0AAE0TSK4_9PEZI</name>
<evidence type="ECO:0000313" key="1">
    <source>
        <dbReference type="EMBL" id="KAK3670818.1"/>
    </source>
</evidence>
<protein>
    <submittedName>
        <fullName evidence="1">Uncharacterized protein</fullName>
    </submittedName>
</protein>